<comment type="caution">
    <text evidence="1">The sequence shown here is derived from an EMBL/GenBank/DDBJ whole genome shotgun (WGS) entry which is preliminary data.</text>
</comment>
<dbReference type="EMBL" id="QAMZ01000032">
    <property type="protein sequence ID" value="PWL53741.1"/>
    <property type="molecule type" value="Genomic_DNA"/>
</dbReference>
<reference evidence="1 2" key="1">
    <citation type="submission" date="2018-03" db="EMBL/GenBank/DDBJ databases">
        <title>The uncultured portion of the human microbiome is neutrally assembled.</title>
        <authorList>
            <person name="Jeraldo P."/>
            <person name="Boardman L."/>
            <person name="White B.A."/>
            <person name="Nelson H."/>
            <person name="Goldenfeld N."/>
            <person name="Chia N."/>
        </authorList>
    </citation>
    <scope>NUCLEOTIDE SEQUENCE [LARGE SCALE GENOMIC DNA]</scope>
    <source>
        <strain evidence="1">CIM:MAG 903</strain>
    </source>
</reference>
<evidence type="ECO:0000313" key="2">
    <source>
        <dbReference type="Proteomes" id="UP000246114"/>
    </source>
</evidence>
<dbReference type="Proteomes" id="UP000246114">
    <property type="component" value="Unassembled WGS sequence"/>
</dbReference>
<proteinExistence type="predicted"/>
<sequence length="94" mass="10817">MDKKNLTLKFESNKKSLFINGDIYKIINIEGLESSDYDISITDNNQYDGGYVNKKRIKPRDISIIADFTGIYPEQERQKLIAFFNPHNSGTLIV</sequence>
<protein>
    <submittedName>
        <fullName evidence="1">Phage tail family protein</fullName>
    </submittedName>
</protein>
<gene>
    <name evidence="1" type="ORF">DBY38_06605</name>
</gene>
<evidence type="ECO:0000313" key="1">
    <source>
        <dbReference type="EMBL" id="PWL53741.1"/>
    </source>
</evidence>
<dbReference type="AlphaFoldDB" id="A0A316M6Y9"/>
<organism evidence="1 2">
    <name type="scientific">Clostridium cadaveris</name>
    <dbReference type="NCBI Taxonomy" id="1529"/>
    <lineage>
        <taxon>Bacteria</taxon>
        <taxon>Bacillati</taxon>
        <taxon>Bacillota</taxon>
        <taxon>Clostridia</taxon>
        <taxon>Eubacteriales</taxon>
        <taxon>Clostridiaceae</taxon>
        <taxon>Clostridium</taxon>
    </lineage>
</organism>
<name>A0A316M6Y9_9CLOT</name>
<feature type="non-terminal residue" evidence="1">
    <location>
        <position position="94"/>
    </location>
</feature>
<accession>A0A316M6Y9</accession>